<dbReference type="EMBL" id="ACOU01000007">
    <property type="protein sequence ID" value="EKX72260.1"/>
    <property type="molecule type" value="Genomic_DNA"/>
</dbReference>
<feature type="region of interest" description="Disordered" evidence="1">
    <location>
        <begin position="163"/>
        <end position="194"/>
    </location>
</feature>
<dbReference type="GeneID" id="15805206"/>
<dbReference type="Proteomes" id="UP000031512">
    <property type="component" value="Unassembled WGS sequence"/>
</dbReference>
<dbReference type="AlphaFoldDB" id="L1LAH1"/>
<gene>
    <name evidence="3" type="ORF">BEWA_047250</name>
</gene>
<feature type="compositionally biased region" description="Basic and acidic residues" evidence="1">
    <location>
        <begin position="176"/>
        <end position="186"/>
    </location>
</feature>
<feature type="signal peptide" evidence="2">
    <location>
        <begin position="1"/>
        <end position="18"/>
    </location>
</feature>
<dbReference type="KEGG" id="beq:BEWA_047250"/>
<reference evidence="3 4" key="1">
    <citation type="journal article" date="2012" name="BMC Genomics">
        <title>Comparative genomic analysis and phylogenetic position of Theileria equi.</title>
        <authorList>
            <person name="Kappmeyer L.S."/>
            <person name="Thiagarajan M."/>
            <person name="Herndon D.R."/>
            <person name="Ramsay J.D."/>
            <person name="Caler E."/>
            <person name="Djikeng A."/>
            <person name="Gillespie J.J."/>
            <person name="Lau A.O."/>
            <person name="Roalson E.H."/>
            <person name="Silva J.C."/>
            <person name="Silva M.G."/>
            <person name="Suarez C.E."/>
            <person name="Ueti M.W."/>
            <person name="Nene V.M."/>
            <person name="Mealey R.H."/>
            <person name="Knowles D.P."/>
            <person name="Brayton K.A."/>
        </authorList>
    </citation>
    <scope>NUCLEOTIDE SEQUENCE [LARGE SCALE GENOMIC DNA]</scope>
    <source>
        <strain evidence="3 4">WA</strain>
    </source>
</reference>
<dbReference type="VEuPathDB" id="PiroplasmaDB:BEWA_047250"/>
<evidence type="ECO:0000313" key="3">
    <source>
        <dbReference type="EMBL" id="EKX72260.1"/>
    </source>
</evidence>
<evidence type="ECO:0000256" key="1">
    <source>
        <dbReference type="SAM" id="MobiDB-lite"/>
    </source>
</evidence>
<sequence length="274" mass="30955">MRLISAILSLYLFRPSTCLYADEESLDLHTLDISQRCNTELASFSEKTTENSNTFIYTAKGEDITSIVEGSSKIWKAGTRECLVNCKLNIRQDHNPVILLTFIREGGREWTETDGEEFEYHLNKMKGISGDAQESSRSCENVEEDVEPLDKSEVKVVVDPEYHESPEQVEPFSQEVQKEHVDRSRGTPDISDPDRAMVNLRKQTKMSGTSSTYGKGRGDILYVVDGDISILTAKPDDNFQSCFTYEMDGCSSILSLTLGNGKTLCYLKDEDRWK</sequence>
<keyword evidence="4" id="KW-1185">Reference proteome</keyword>
<name>L1LAH1_THEEQ</name>
<keyword evidence="2" id="KW-0732">Signal</keyword>
<evidence type="ECO:0000313" key="4">
    <source>
        <dbReference type="Proteomes" id="UP000031512"/>
    </source>
</evidence>
<comment type="caution">
    <text evidence="3">The sequence shown here is derived from an EMBL/GenBank/DDBJ whole genome shotgun (WGS) entry which is preliminary data.</text>
</comment>
<organism evidence="3 4">
    <name type="scientific">Theileria equi strain WA</name>
    <dbReference type="NCBI Taxonomy" id="1537102"/>
    <lineage>
        <taxon>Eukaryota</taxon>
        <taxon>Sar</taxon>
        <taxon>Alveolata</taxon>
        <taxon>Apicomplexa</taxon>
        <taxon>Aconoidasida</taxon>
        <taxon>Piroplasmida</taxon>
        <taxon>Theileriidae</taxon>
        <taxon>Theileria</taxon>
    </lineage>
</organism>
<proteinExistence type="predicted"/>
<accession>L1LAH1</accession>
<evidence type="ECO:0000256" key="2">
    <source>
        <dbReference type="SAM" id="SignalP"/>
    </source>
</evidence>
<protein>
    <submittedName>
        <fullName evidence="3">Signal peptide containing protein</fullName>
    </submittedName>
</protein>
<feature type="chain" id="PRO_5003952313" evidence="2">
    <location>
        <begin position="19"/>
        <end position="274"/>
    </location>
</feature>
<dbReference type="RefSeq" id="XP_004831712.1">
    <property type="nucleotide sequence ID" value="XM_004831655.1"/>
</dbReference>